<dbReference type="GO" id="GO:0005524">
    <property type="term" value="F:ATP binding"/>
    <property type="evidence" value="ECO:0007669"/>
    <property type="project" value="InterPro"/>
</dbReference>
<dbReference type="AlphaFoldDB" id="A0A850HHH1"/>
<evidence type="ECO:0000313" key="2">
    <source>
        <dbReference type="EMBL" id="NSK14834.1"/>
    </source>
</evidence>
<dbReference type="InterPro" id="IPR053235">
    <property type="entry name" value="Ser_Thr_kinase"/>
</dbReference>
<dbReference type="SMART" id="SM00220">
    <property type="entry name" value="S_TKc"/>
    <property type="match status" value="1"/>
</dbReference>
<reference evidence="3" key="2">
    <citation type="submission" date="2020-02" db="EMBL/GenBank/DDBJ databases">
        <authorList>
            <person name="Littmann E."/>
            <person name="Sorbara M."/>
        </authorList>
    </citation>
    <scope>NUCLEOTIDE SEQUENCE</scope>
    <source>
        <strain evidence="3">MSK.17.11</strain>
        <strain evidence="2">MSK.17.38</strain>
    </source>
</reference>
<dbReference type="InterPro" id="IPR008271">
    <property type="entry name" value="Ser/Thr_kinase_AS"/>
</dbReference>
<keyword evidence="3" id="KW-0418">Kinase</keyword>
<dbReference type="Proteomes" id="UP000528555">
    <property type="component" value="Unassembled WGS sequence"/>
</dbReference>
<accession>A0A850HHH1</accession>
<dbReference type="PROSITE" id="PS00108">
    <property type="entry name" value="PROTEIN_KINASE_ST"/>
    <property type="match status" value="1"/>
</dbReference>
<dbReference type="PROSITE" id="PS50011">
    <property type="entry name" value="PROTEIN_KINASE_DOM"/>
    <property type="match status" value="1"/>
</dbReference>
<evidence type="ECO:0000313" key="5">
    <source>
        <dbReference type="Proteomes" id="UP000701680"/>
    </source>
</evidence>
<dbReference type="InterPro" id="IPR000719">
    <property type="entry name" value="Prot_kinase_dom"/>
</dbReference>
<dbReference type="EMBL" id="JAAITX010000004">
    <property type="protein sequence ID" value="NVH58608.1"/>
    <property type="molecule type" value="Genomic_DNA"/>
</dbReference>
<protein>
    <submittedName>
        <fullName evidence="3">Serine/threonine protein kinase</fullName>
    </submittedName>
</protein>
<keyword evidence="4" id="KW-1185">Reference proteome</keyword>
<proteinExistence type="predicted"/>
<dbReference type="Proteomes" id="UP000701680">
    <property type="component" value="Unassembled WGS sequence"/>
</dbReference>
<feature type="domain" description="Protein kinase" evidence="1">
    <location>
        <begin position="13"/>
        <end position="238"/>
    </location>
</feature>
<organism evidence="3 4">
    <name type="scientific">Dorea phocaeensis</name>
    <dbReference type="NCBI Taxonomy" id="2040291"/>
    <lineage>
        <taxon>Bacteria</taxon>
        <taxon>Bacillati</taxon>
        <taxon>Bacillota</taxon>
        <taxon>Clostridia</taxon>
        <taxon>Lachnospirales</taxon>
        <taxon>Lachnospiraceae</taxon>
        <taxon>Dorea</taxon>
    </lineage>
</organism>
<keyword evidence="3" id="KW-0723">Serine/threonine-protein kinase</keyword>
<reference evidence="4 5" key="1">
    <citation type="journal article" date="2020" name="Cell Host Microbe">
        <title>Functional and Genomic Variation between Human-Derived Isolates of Lachnospiraceae Reveals Inter- and Intra-Species Diversity.</title>
        <authorList>
            <person name="Sorbara M.T."/>
            <person name="Littmann E.R."/>
            <person name="Fontana E."/>
            <person name="Moody T.U."/>
            <person name="Kohout C.E."/>
            <person name="Gjonbalaj M."/>
            <person name="Eaton V."/>
            <person name="Seok R."/>
            <person name="Leiner I.M."/>
            <person name="Pamer E.G."/>
        </authorList>
    </citation>
    <scope>NUCLEOTIDE SEQUENCE [LARGE SCALE GENOMIC DNA]</scope>
    <source>
        <strain evidence="3 4">MSK.17.11</strain>
        <strain evidence="2 5">MSK.17.38</strain>
    </source>
</reference>
<comment type="caution">
    <text evidence="3">The sequence shown here is derived from an EMBL/GenBank/DDBJ whole genome shotgun (WGS) entry which is preliminary data.</text>
</comment>
<evidence type="ECO:0000313" key="3">
    <source>
        <dbReference type="EMBL" id="NVH58608.1"/>
    </source>
</evidence>
<dbReference type="SUPFAM" id="SSF56112">
    <property type="entry name" value="Protein kinase-like (PK-like)"/>
    <property type="match status" value="1"/>
</dbReference>
<dbReference type="Gene3D" id="1.10.510.10">
    <property type="entry name" value="Transferase(Phosphotransferase) domain 1"/>
    <property type="match status" value="1"/>
</dbReference>
<gene>
    <name evidence="3" type="ORF">G5A66_08110</name>
    <name evidence="2" type="ORF">G5A75_08130</name>
</gene>
<dbReference type="Pfam" id="PF00069">
    <property type="entry name" value="Pkinase"/>
    <property type="match status" value="1"/>
</dbReference>
<sequence length="238" mass="27709">MYQWLVENLKAYYTFVKVLKKKERGEVLLYKHKQSGNYVVVKKLKGIYPAYERLLGVKQRHLPFIYEVCCNENETMILEEFIPGITLAEQLERTTFPERYVREIISQVCEGLYALHLNQIVHRDIKPENVIVMKNREVKIIDFDAAKIYKMYSQKDTRTVGTIGYAAPEQYGEAQSDARTDIYGLGIMMNVMLTGKHPVNEMAAGKMGNIIEKCIMVNPNKRYKNVMEVKAKLNKLHY</sequence>
<dbReference type="EMBL" id="JAAIUO010000004">
    <property type="protein sequence ID" value="NSK14834.1"/>
    <property type="molecule type" value="Genomic_DNA"/>
</dbReference>
<dbReference type="GO" id="GO:0005737">
    <property type="term" value="C:cytoplasm"/>
    <property type="evidence" value="ECO:0007669"/>
    <property type="project" value="TreeGrafter"/>
</dbReference>
<dbReference type="RefSeq" id="WP_173814761.1">
    <property type="nucleotide sequence ID" value="NZ_JAAITX010000004.1"/>
</dbReference>
<dbReference type="CDD" id="cd14014">
    <property type="entry name" value="STKc_PknB_like"/>
    <property type="match status" value="1"/>
</dbReference>
<name>A0A850HHH1_9FIRM</name>
<dbReference type="GO" id="GO:0004674">
    <property type="term" value="F:protein serine/threonine kinase activity"/>
    <property type="evidence" value="ECO:0007669"/>
    <property type="project" value="UniProtKB-KW"/>
</dbReference>
<dbReference type="PANTHER" id="PTHR24361">
    <property type="entry name" value="MITOGEN-ACTIVATED KINASE KINASE KINASE"/>
    <property type="match status" value="1"/>
</dbReference>
<keyword evidence="3" id="KW-0808">Transferase</keyword>
<dbReference type="InterPro" id="IPR011009">
    <property type="entry name" value="Kinase-like_dom_sf"/>
</dbReference>
<evidence type="ECO:0000259" key="1">
    <source>
        <dbReference type="PROSITE" id="PS50011"/>
    </source>
</evidence>
<evidence type="ECO:0000313" key="4">
    <source>
        <dbReference type="Proteomes" id="UP000528555"/>
    </source>
</evidence>